<evidence type="ECO:0000256" key="3">
    <source>
        <dbReference type="ARBA" id="ARBA00022622"/>
    </source>
</evidence>
<keyword evidence="11" id="KW-1185">Reference proteome</keyword>
<keyword evidence="6" id="KW-0325">Glycoprotein</keyword>
<keyword evidence="4 8" id="KW-0732">Signal</keyword>
<evidence type="ECO:0000256" key="8">
    <source>
        <dbReference type="SAM" id="SignalP"/>
    </source>
</evidence>
<organism evidence="10 11">
    <name type="scientific">Epichloe festucae (strain Fl1)</name>
    <dbReference type="NCBI Taxonomy" id="877507"/>
    <lineage>
        <taxon>Eukaryota</taxon>
        <taxon>Fungi</taxon>
        <taxon>Dikarya</taxon>
        <taxon>Ascomycota</taxon>
        <taxon>Pezizomycotina</taxon>
        <taxon>Sordariomycetes</taxon>
        <taxon>Hypocreomycetidae</taxon>
        <taxon>Hypocreales</taxon>
        <taxon>Clavicipitaceae</taxon>
        <taxon>Epichloe</taxon>
    </lineage>
</organism>
<reference evidence="10 11" key="1">
    <citation type="journal article" date="2018" name="PLoS Genet.">
        <title>Repeat elements organise 3D genome structure and mediate transcription in the filamentous fungus Epichloe festucae.</title>
        <authorList>
            <person name="Winter D.J."/>
            <person name="Ganley A.R.D."/>
            <person name="Young C.A."/>
            <person name="Liachko I."/>
            <person name="Schardl C.L."/>
            <person name="Dupont P.Y."/>
            <person name="Berry D."/>
            <person name="Ram A."/>
            <person name="Scott B."/>
            <person name="Cox M.P."/>
        </authorList>
    </citation>
    <scope>NUCLEOTIDE SEQUENCE [LARGE SCALE GENOMIC DNA]</scope>
    <source>
        <strain evidence="10 11">Fl1</strain>
    </source>
</reference>
<evidence type="ECO:0000259" key="9">
    <source>
        <dbReference type="Pfam" id="PF20238"/>
    </source>
</evidence>
<keyword evidence="2" id="KW-1003">Cell membrane</keyword>
<keyword evidence="7" id="KW-0449">Lipoprotein</keyword>
<dbReference type="PANTHER" id="PTHR34992">
    <property type="entry name" value="HYPHAL ANASTAMOSIS-7 PROTEIN"/>
    <property type="match status" value="1"/>
</dbReference>
<dbReference type="GO" id="GO:0005886">
    <property type="term" value="C:plasma membrane"/>
    <property type="evidence" value="ECO:0007669"/>
    <property type="project" value="UniProtKB-SubCell"/>
</dbReference>
<sequence>MLSNKLVLALASARVAVAHFGLTYPLWRFDTLSEAGEAKYSQWTYPCAGVAYKTGNVTDWPIGGGSLRLDLHHAWTYVFNVSGKGTLCVDKLPVPIDVRDGALASLQVVTVGESGSALYNCADIRFRRDAKGPGDCASSKGLVYQKVKQQSGDGGAAGNSSTNGTAGNATKGSAGIAVGANMVALLTAAGLASGFALGL</sequence>
<dbReference type="InterPro" id="IPR046936">
    <property type="entry name" value="BIM1-like"/>
</dbReference>
<keyword evidence="5" id="KW-0472">Membrane</keyword>
<comment type="subcellular location">
    <subcellularLocation>
        <location evidence="1">Cell membrane</location>
        <topology evidence="1">Lipid-anchor</topology>
        <topology evidence="1">GPI-anchor</topology>
    </subcellularLocation>
</comment>
<dbReference type="InterPro" id="IPR046530">
    <property type="entry name" value="BIM1-like_dom"/>
</dbReference>
<keyword evidence="3" id="KW-0336">GPI-anchor</keyword>
<feature type="chain" id="PRO_5034159474" description="Copper acquisition factor BIM1-like domain-containing protein" evidence="8">
    <location>
        <begin position="19"/>
        <end position="199"/>
    </location>
</feature>
<evidence type="ECO:0000256" key="7">
    <source>
        <dbReference type="ARBA" id="ARBA00023288"/>
    </source>
</evidence>
<evidence type="ECO:0000313" key="11">
    <source>
        <dbReference type="Proteomes" id="UP000594364"/>
    </source>
</evidence>
<feature type="signal peptide" evidence="8">
    <location>
        <begin position="1"/>
        <end position="18"/>
    </location>
</feature>
<dbReference type="CDD" id="cd21176">
    <property type="entry name" value="LPMO_auxiliary-like"/>
    <property type="match status" value="1"/>
</dbReference>
<proteinExistence type="predicted"/>
<protein>
    <recommendedName>
        <fullName evidence="9">Copper acquisition factor BIM1-like domain-containing protein</fullName>
    </recommendedName>
</protein>
<dbReference type="AlphaFoldDB" id="A0A7S9KMR2"/>
<evidence type="ECO:0000313" key="10">
    <source>
        <dbReference type="EMBL" id="QPG95112.1"/>
    </source>
</evidence>
<dbReference type="PANTHER" id="PTHR34992:SF2">
    <property type="entry name" value="COPPER ACQUISITION FACTOR BIM1-LIKE DOMAIN-CONTAINING PROTEIN"/>
    <property type="match status" value="1"/>
</dbReference>
<evidence type="ECO:0000256" key="5">
    <source>
        <dbReference type="ARBA" id="ARBA00023136"/>
    </source>
</evidence>
<feature type="domain" description="Copper acquisition factor BIM1-like" evidence="9">
    <location>
        <begin position="79"/>
        <end position="139"/>
    </location>
</feature>
<evidence type="ECO:0000256" key="6">
    <source>
        <dbReference type="ARBA" id="ARBA00023180"/>
    </source>
</evidence>
<accession>A0A7S9KMR2</accession>
<evidence type="ECO:0000256" key="4">
    <source>
        <dbReference type="ARBA" id="ARBA00022729"/>
    </source>
</evidence>
<evidence type="ECO:0000256" key="1">
    <source>
        <dbReference type="ARBA" id="ARBA00004609"/>
    </source>
</evidence>
<dbReference type="EMBL" id="CP031385">
    <property type="protein sequence ID" value="QPG95112.1"/>
    <property type="molecule type" value="Genomic_DNA"/>
</dbReference>
<name>A0A7S9KMR2_EPIFF</name>
<gene>
    <name evidence="10" type="ORF">C2857_007689</name>
</gene>
<dbReference type="GO" id="GO:0098552">
    <property type="term" value="C:side of membrane"/>
    <property type="evidence" value="ECO:0007669"/>
    <property type="project" value="UniProtKB-KW"/>
</dbReference>
<dbReference type="Proteomes" id="UP000594364">
    <property type="component" value="Chromosome 1"/>
</dbReference>
<dbReference type="OrthoDB" id="5333578at2759"/>
<evidence type="ECO:0000256" key="2">
    <source>
        <dbReference type="ARBA" id="ARBA00022475"/>
    </source>
</evidence>
<dbReference type="Pfam" id="PF20238">
    <property type="entry name" value="BIM1-like_dom"/>
    <property type="match status" value="1"/>
</dbReference>